<evidence type="ECO:0000256" key="1">
    <source>
        <dbReference type="ARBA" id="ARBA00022729"/>
    </source>
</evidence>
<dbReference type="InterPro" id="IPR019546">
    <property type="entry name" value="TAT_signal_bac_arc"/>
</dbReference>
<dbReference type="Proteomes" id="UP000071641">
    <property type="component" value="Unassembled WGS sequence"/>
</dbReference>
<dbReference type="InterPro" id="IPR012368">
    <property type="entry name" value="OxRdtase_Mopterin-bd_su_IorB"/>
</dbReference>
<accession>A0A128F5Y6</accession>
<reference evidence="4" key="1">
    <citation type="submission" date="2016-02" db="EMBL/GenBank/DDBJ databases">
        <authorList>
            <person name="Rodrigo-Torres Lidia"/>
            <person name="Arahal R.David."/>
        </authorList>
    </citation>
    <scope>NUCLEOTIDE SEQUENCE [LARGE SCALE GENOMIC DNA]</scope>
    <source>
        <strain evidence="4">CECT 9029</strain>
    </source>
</reference>
<sequence length="734" mass="78281">MRDFLNGYVPEEAFLKNTKQVGTSRRNFIKLMSTAGAGLTLGVHLPSVAAGASETAGKPFEPNAFVRVGSDDSVTIMIKHLDMGQGVTTGLATIAADELDADWSKVTTEAAPANANEYNNLLFGPVQGTGGSTAIANSFMQLRMAGAKAKTMLVNAAAKVWEVPAAEITASNSTLSHSGTAKSASYGEMAELAALQSVPADDQVVLKTPEQFTIIGRTGTARKDKGKSNGTATFTQDVQLDGMLTALVAHPPAFGAKVVSFDATAAKQSPGVVDVVQIPTGIAVVAKDFWSAKTGRDKLSIEWDRSEFTKNTEQLKTEYTALAQTPGLAARNDGEAGKVLEIAENVVEATYYFPYLSHSPMEPMNCVVLAGDGKAELWYGAQIQTIDQFAVATVLGIKPENVTINTLFAGGSFGRRANPQADYVVEATMIAKTQPGVPVKLVWTREDDMRAGYYRPMYIHKIRGAVDDEGNITAWEQRIVGQSIAAGTAFEDFMVKDGVDSSSVEGASTLPYAIPNLAVELHTVQQPVPVLWWRSVGHTHTAFSTEAFLDELAHKAGKDPVEMRRGLLKNHPRHLGVLNLAVEKSDWGKPLPKGKGRGIAVHESFRTFVAQVVEVTVENGQITVDKVVCAVDCGVAINPDIIKTQMQGGIGFGLSPALVSEITLQDGATVQSNFHDYLVLREMQMPEIEVHIVPSAESPTGVGEPGTPPIAPAVANAVFAATGQRLHDLPMKLS</sequence>
<dbReference type="Pfam" id="PF02738">
    <property type="entry name" value="MoCoBD_1"/>
    <property type="match status" value="1"/>
</dbReference>
<dbReference type="InterPro" id="IPR037165">
    <property type="entry name" value="AldOxase/xan_DH_Mopterin-bd_sf"/>
</dbReference>
<dbReference type="Gene3D" id="3.90.1170.50">
    <property type="entry name" value="Aldehyde oxidase/xanthine dehydrogenase, a/b hammerhead"/>
    <property type="match status" value="1"/>
</dbReference>
<dbReference type="AlphaFoldDB" id="A0A128F5Y6"/>
<dbReference type="Pfam" id="PF20256">
    <property type="entry name" value="MoCoBD_2"/>
    <property type="match status" value="2"/>
</dbReference>
<feature type="domain" description="Aldehyde oxidase/xanthine dehydrogenase a/b hammerhead" evidence="2">
    <location>
        <begin position="229"/>
        <end position="307"/>
    </location>
</feature>
<gene>
    <name evidence="3" type="primary">iorB</name>
    <name evidence="3" type="ORF">GCE9029_03093</name>
</gene>
<dbReference type="RefSeq" id="WP_062664444.1">
    <property type="nucleotide sequence ID" value="NZ_FIZX01000002.1"/>
</dbReference>
<proteinExistence type="predicted"/>
<dbReference type="PANTHER" id="PTHR47495:SF2">
    <property type="entry name" value="ALDEHYDE DEHYDROGENASE"/>
    <property type="match status" value="1"/>
</dbReference>
<dbReference type="PIRSF" id="PIRSF036389">
    <property type="entry name" value="IOR_B"/>
    <property type="match status" value="1"/>
</dbReference>
<dbReference type="EC" id="1.3.99.16" evidence="3"/>
<dbReference type="PROSITE" id="PS51318">
    <property type="entry name" value="TAT"/>
    <property type="match status" value="1"/>
</dbReference>
<dbReference type="InterPro" id="IPR006311">
    <property type="entry name" value="TAT_signal"/>
</dbReference>
<evidence type="ECO:0000313" key="4">
    <source>
        <dbReference type="Proteomes" id="UP000071641"/>
    </source>
</evidence>
<evidence type="ECO:0000313" key="3">
    <source>
        <dbReference type="EMBL" id="CZF82209.1"/>
    </source>
</evidence>
<keyword evidence="4" id="KW-1185">Reference proteome</keyword>
<dbReference type="InterPro" id="IPR052516">
    <property type="entry name" value="N-heterocyclic_Hydroxylase"/>
</dbReference>
<dbReference type="SMART" id="SM01008">
    <property type="entry name" value="Ald_Xan_dh_C"/>
    <property type="match status" value="1"/>
</dbReference>
<protein>
    <submittedName>
        <fullName evidence="3">Isoquinoline 1-oxidoreductase subunit beta</fullName>
        <ecNumber evidence="3">1.3.99.16</ecNumber>
    </submittedName>
</protein>
<name>A0A128F5Y6_9GAMM</name>
<dbReference type="NCBIfam" id="TIGR01409">
    <property type="entry name" value="TAT_signal_seq"/>
    <property type="match status" value="1"/>
</dbReference>
<dbReference type="InterPro" id="IPR046867">
    <property type="entry name" value="AldOxase/xan_DH_MoCoBD2"/>
</dbReference>
<keyword evidence="3" id="KW-0560">Oxidoreductase</keyword>
<keyword evidence="1" id="KW-0732">Signal</keyword>
<dbReference type="SUPFAM" id="SSF56003">
    <property type="entry name" value="Molybdenum cofactor-binding domain"/>
    <property type="match status" value="2"/>
</dbReference>
<dbReference type="Gene3D" id="3.30.365.10">
    <property type="entry name" value="Aldehyde oxidase/xanthine dehydrogenase, molybdopterin binding domain"/>
    <property type="match status" value="4"/>
</dbReference>
<dbReference type="EMBL" id="FIZX01000002">
    <property type="protein sequence ID" value="CZF82209.1"/>
    <property type="molecule type" value="Genomic_DNA"/>
</dbReference>
<dbReference type="InterPro" id="IPR008274">
    <property type="entry name" value="AldOxase/xan_DH_MoCoBD1"/>
</dbReference>
<dbReference type="GO" id="GO:0047121">
    <property type="term" value="F:isoquinoline 1-oxidoreductase activity"/>
    <property type="evidence" value="ECO:0007669"/>
    <property type="project" value="UniProtKB-EC"/>
</dbReference>
<organism evidence="3 4">
    <name type="scientific">Grimontia celer</name>
    <dbReference type="NCBI Taxonomy" id="1796497"/>
    <lineage>
        <taxon>Bacteria</taxon>
        <taxon>Pseudomonadati</taxon>
        <taxon>Pseudomonadota</taxon>
        <taxon>Gammaproteobacteria</taxon>
        <taxon>Vibrionales</taxon>
        <taxon>Vibrionaceae</taxon>
        <taxon>Grimontia</taxon>
    </lineage>
</organism>
<dbReference type="InterPro" id="IPR000674">
    <property type="entry name" value="Ald_Oxase/Xan_DH_a/b"/>
</dbReference>
<evidence type="ECO:0000259" key="2">
    <source>
        <dbReference type="SMART" id="SM01008"/>
    </source>
</evidence>
<dbReference type="OrthoDB" id="9767994at2"/>
<dbReference type="STRING" id="1796497.GCE9029_03093"/>
<dbReference type="PANTHER" id="PTHR47495">
    <property type="entry name" value="ALDEHYDE DEHYDROGENASE"/>
    <property type="match status" value="1"/>
</dbReference>